<organism evidence="1 2">
    <name type="scientific">Desulfosporosinus meridiei (strain ATCC BAA-275 / DSM 13257 / KCTC 12902 / NCIMB 13706 / S10)</name>
    <dbReference type="NCBI Taxonomy" id="768704"/>
    <lineage>
        <taxon>Bacteria</taxon>
        <taxon>Bacillati</taxon>
        <taxon>Bacillota</taxon>
        <taxon>Clostridia</taxon>
        <taxon>Eubacteriales</taxon>
        <taxon>Desulfitobacteriaceae</taxon>
        <taxon>Desulfosporosinus</taxon>
    </lineage>
</organism>
<name>J7IYU2_DESMD</name>
<dbReference type="EMBL" id="CP003629">
    <property type="protein sequence ID" value="AFQ43856.1"/>
    <property type="molecule type" value="Genomic_DNA"/>
</dbReference>
<proteinExistence type="predicted"/>
<dbReference type="Proteomes" id="UP000005262">
    <property type="component" value="Chromosome"/>
</dbReference>
<gene>
    <name evidence="1" type="ordered locus">Desmer_1900</name>
</gene>
<protein>
    <submittedName>
        <fullName evidence="1">Uncharacterized protein</fullName>
    </submittedName>
</protein>
<accession>J7IYU2</accession>
<reference evidence="1 2" key="1">
    <citation type="journal article" date="2012" name="J. Bacteriol.">
        <title>Complete genome sequences of Desulfosporosinus orientis DSM765T, Desulfosporosinus youngiae DSM17734T, Desulfosporosinus meridiei DSM13257T, and Desulfosporosinus acidiphilus DSM22704T.</title>
        <authorList>
            <person name="Pester M."/>
            <person name="Brambilla E."/>
            <person name="Alazard D."/>
            <person name="Rattei T."/>
            <person name="Weinmaier T."/>
            <person name="Han J."/>
            <person name="Lucas S."/>
            <person name="Lapidus A."/>
            <person name="Cheng J.F."/>
            <person name="Goodwin L."/>
            <person name="Pitluck S."/>
            <person name="Peters L."/>
            <person name="Ovchinnikova G."/>
            <person name="Teshima H."/>
            <person name="Detter J.C."/>
            <person name="Han C.S."/>
            <person name="Tapia R."/>
            <person name="Land M.L."/>
            <person name="Hauser L."/>
            <person name="Kyrpides N.C."/>
            <person name="Ivanova N.N."/>
            <person name="Pagani I."/>
            <person name="Huntmann M."/>
            <person name="Wei C.L."/>
            <person name="Davenport K.W."/>
            <person name="Daligault H."/>
            <person name="Chain P.S."/>
            <person name="Chen A."/>
            <person name="Mavromatis K."/>
            <person name="Markowitz V."/>
            <person name="Szeto E."/>
            <person name="Mikhailova N."/>
            <person name="Pati A."/>
            <person name="Wagner M."/>
            <person name="Woyke T."/>
            <person name="Ollivier B."/>
            <person name="Klenk H.P."/>
            <person name="Spring S."/>
            <person name="Loy A."/>
        </authorList>
    </citation>
    <scope>NUCLEOTIDE SEQUENCE [LARGE SCALE GENOMIC DNA]</scope>
    <source>
        <strain evidence="2">ATCC BAA-275 / DSM 13257 / NCIMB 13706 / S10</strain>
    </source>
</reference>
<dbReference type="AlphaFoldDB" id="J7IYU2"/>
<sequence length="37" mass="4277">MTTLFKEIKIIRNNILGIRRWGKCSTKPFCPKVDGVI</sequence>
<evidence type="ECO:0000313" key="1">
    <source>
        <dbReference type="EMBL" id="AFQ43856.1"/>
    </source>
</evidence>
<dbReference type="HOGENOM" id="CLU_3342906_0_0_9"/>
<evidence type="ECO:0000313" key="2">
    <source>
        <dbReference type="Proteomes" id="UP000005262"/>
    </source>
</evidence>
<keyword evidence="2" id="KW-1185">Reference proteome</keyword>
<reference evidence="2" key="2">
    <citation type="submission" date="2012-08" db="EMBL/GenBank/DDBJ databases">
        <title>Finished genome of Desulfosporosinus meridiei DSM 13257.</title>
        <authorList>
            <person name="Huntemann M."/>
            <person name="Wei C.-L."/>
            <person name="Han J."/>
            <person name="Detter J.C."/>
            <person name="Han C."/>
            <person name="Davenport K."/>
            <person name="Daligault H."/>
            <person name="Erkkila T."/>
            <person name="Gu W."/>
            <person name="Munk A.C.C."/>
            <person name="Teshima H."/>
            <person name="Xu Y."/>
            <person name="Chain P."/>
            <person name="Tapia R."/>
            <person name="Chen A."/>
            <person name="Krypides N."/>
            <person name="Mavromatis K."/>
            <person name="Markowitz V."/>
            <person name="Szeto E."/>
            <person name="Ivanova N."/>
            <person name="Mikhailova N."/>
            <person name="Ovchinnikova G."/>
            <person name="Pagani I."/>
            <person name="Pati A."/>
            <person name="Goodwin L."/>
            <person name="Peters L."/>
            <person name="Pitluck S."/>
            <person name="Woyke T."/>
            <person name="Pester M."/>
            <person name="Spring S."/>
            <person name="Ollivier B."/>
            <person name="Rattei T."/>
            <person name="Klenk H.-P."/>
            <person name="Wagner M."/>
            <person name="Loy A."/>
        </authorList>
    </citation>
    <scope>NUCLEOTIDE SEQUENCE [LARGE SCALE GENOMIC DNA]</scope>
    <source>
        <strain evidence="2">ATCC BAA-275 / DSM 13257 / NCIMB 13706 / S10</strain>
    </source>
</reference>
<dbReference type="KEGG" id="dmi:Desmer_1900"/>